<feature type="coiled-coil region" evidence="10">
    <location>
        <begin position="275"/>
        <end position="307"/>
    </location>
</feature>
<comment type="subcellular location">
    <subcellularLocation>
        <location evidence="1 9">Cell inner membrane</location>
        <topology evidence="1 9">Single-pass membrane protein</topology>
    </subcellularLocation>
</comment>
<feature type="domain" description="AprE-like beta-barrel" evidence="11">
    <location>
        <begin position="341"/>
        <end position="443"/>
    </location>
</feature>
<organism evidence="12 13">
    <name type="scientific">Candidatus Rhodoblastus alkanivorans</name>
    <dbReference type="NCBI Taxonomy" id="2954117"/>
    <lineage>
        <taxon>Bacteria</taxon>
        <taxon>Pseudomonadati</taxon>
        <taxon>Pseudomonadota</taxon>
        <taxon>Alphaproteobacteria</taxon>
        <taxon>Hyphomicrobiales</taxon>
        <taxon>Rhodoblastaceae</taxon>
        <taxon>Rhodoblastus</taxon>
    </lineage>
</organism>
<evidence type="ECO:0000256" key="4">
    <source>
        <dbReference type="ARBA" id="ARBA00022475"/>
    </source>
</evidence>
<evidence type="ECO:0000256" key="10">
    <source>
        <dbReference type="SAM" id="Coils"/>
    </source>
</evidence>
<evidence type="ECO:0000256" key="1">
    <source>
        <dbReference type="ARBA" id="ARBA00004377"/>
    </source>
</evidence>
<reference evidence="12" key="1">
    <citation type="journal article" date="2022" name="ISME J.">
        <title>Identification of active gaseous-alkane degraders at natural gas seeps.</title>
        <authorList>
            <person name="Farhan Ul Haque M."/>
            <person name="Hernandez M."/>
            <person name="Crombie A.T."/>
            <person name="Murrell J.C."/>
        </authorList>
    </citation>
    <scope>NUCLEOTIDE SEQUENCE</scope>
    <source>
        <strain evidence="12">PC2</strain>
    </source>
</reference>
<comment type="similarity">
    <text evidence="2 9">Belongs to the membrane fusion protein (MFP) (TC 8.A.1) family.</text>
</comment>
<sequence>MKKSSAKIVPFEERRNRRDPTLPVLLEFQKPSTAIVNAPVPRSAQGVIWVIAGMVLTLILVTGVMPVDRVVTAKGTVVSQSPTILVQPLQTSIVRSIDVHEGEEVRAGQLLAKLDPTFAAADFASLKAQASALEAKVARLTAEGDGTPFTYSGAKADWALEASIYRQRKAEFDAKTENFAHRLGELDAQIARAKSDIGGFQERLRVAQAVEQMRATLQAKQVGTKLNTLIAEDNRAEMARSLASAEHAEVEATLGKQALAAEQEAFVSGWKAQIAEQLSEAKDKAVADREQLRKAKLLRNLVEFRAERNAIVQSVAKVSVGSVLQSGQQFITLVPTDAVLQVEADIPGGESGFVHVNDPVAIKFDTFPYSQYGMAEGAVQIVSPSSFTIHEEARNPSGRAPERNGPELFYRARINFTRLSLHGVPAGFHLISGMPVTADIKVGKRTVLQYLLGAVMPVAHEAMREP</sequence>
<dbReference type="InterPro" id="IPR010129">
    <property type="entry name" value="T1SS_HlyD"/>
</dbReference>
<evidence type="ECO:0000313" key="12">
    <source>
        <dbReference type="EMBL" id="MCI4682251.1"/>
    </source>
</evidence>
<evidence type="ECO:0000256" key="2">
    <source>
        <dbReference type="ARBA" id="ARBA00009477"/>
    </source>
</evidence>
<dbReference type="RefSeq" id="WP_243066277.1">
    <property type="nucleotide sequence ID" value="NZ_JAIVFK010000074.1"/>
</dbReference>
<keyword evidence="7 9" id="KW-1133">Transmembrane helix</keyword>
<evidence type="ECO:0000259" key="11">
    <source>
        <dbReference type="Pfam" id="PF26002"/>
    </source>
</evidence>
<dbReference type="Pfam" id="PF26002">
    <property type="entry name" value="Beta-barrel_AprE"/>
    <property type="match status" value="1"/>
</dbReference>
<dbReference type="Gene3D" id="2.40.50.100">
    <property type="match status" value="1"/>
</dbReference>
<evidence type="ECO:0000256" key="9">
    <source>
        <dbReference type="RuleBase" id="RU365093"/>
    </source>
</evidence>
<dbReference type="EMBL" id="JAIVFP010000001">
    <property type="protein sequence ID" value="MCI4682251.1"/>
    <property type="molecule type" value="Genomic_DNA"/>
</dbReference>
<evidence type="ECO:0000256" key="7">
    <source>
        <dbReference type="ARBA" id="ARBA00022989"/>
    </source>
</evidence>
<dbReference type="InterPro" id="IPR058982">
    <property type="entry name" value="Beta-barrel_AprE"/>
</dbReference>
<comment type="caution">
    <text evidence="12">The sequence shown here is derived from an EMBL/GenBank/DDBJ whole genome shotgun (WGS) entry which is preliminary data.</text>
</comment>
<dbReference type="PANTHER" id="PTHR30386:SF26">
    <property type="entry name" value="TRANSPORT PROTEIN COMB"/>
    <property type="match status" value="1"/>
</dbReference>
<evidence type="ECO:0000256" key="8">
    <source>
        <dbReference type="ARBA" id="ARBA00023136"/>
    </source>
</evidence>
<keyword evidence="5 9" id="KW-0997">Cell inner membrane</keyword>
<protein>
    <recommendedName>
        <fullName evidence="9">Membrane fusion protein (MFP) family protein</fullName>
    </recommendedName>
</protein>
<dbReference type="InterPro" id="IPR050739">
    <property type="entry name" value="MFP"/>
</dbReference>
<evidence type="ECO:0000256" key="5">
    <source>
        <dbReference type="ARBA" id="ARBA00022519"/>
    </source>
</evidence>
<feature type="transmembrane region" description="Helical" evidence="9">
    <location>
        <begin position="47"/>
        <end position="67"/>
    </location>
</feature>
<dbReference type="Gene3D" id="2.40.30.170">
    <property type="match status" value="1"/>
</dbReference>
<evidence type="ECO:0000313" key="13">
    <source>
        <dbReference type="Proteomes" id="UP001139104"/>
    </source>
</evidence>
<dbReference type="PANTHER" id="PTHR30386">
    <property type="entry name" value="MEMBRANE FUSION SUBUNIT OF EMRAB-TOLC MULTIDRUG EFFLUX PUMP"/>
    <property type="match status" value="1"/>
</dbReference>
<keyword evidence="3 9" id="KW-0813">Transport</keyword>
<keyword evidence="13" id="KW-1185">Reference proteome</keyword>
<name>A0ABS9Z457_9HYPH</name>
<keyword evidence="6 9" id="KW-0812">Transmembrane</keyword>
<keyword evidence="10" id="KW-0175">Coiled coil</keyword>
<dbReference type="PRINTS" id="PR01490">
    <property type="entry name" value="RTXTOXIND"/>
</dbReference>
<evidence type="ECO:0000256" key="6">
    <source>
        <dbReference type="ARBA" id="ARBA00022692"/>
    </source>
</evidence>
<dbReference type="NCBIfam" id="TIGR01843">
    <property type="entry name" value="type_I_hlyD"/>
    <property type="match status" value="1"/>
</dbReference>
<dbReference type="SUPFAM" id="SSF111369">
    <property type="entry name" value="HlyD-like secretion proteins"/>
    <property type="match status" value="1"/>
</dbReference>
<dbReference type="Proteomes" id="UP001139104">
    <property type="component" value="Unassembled WGS sequence"/>
</dbReference>
<proteinExistence type="inferred from homology"/>
<keyword evidence="4 9" id="KW-1003">Cell membrane</keyword>
<evidence type="ECO:0000256" key="3">
    <source>
        <dbReference type="ARBA" id="ARBA00022448"/>
    </source>
</evidence>
<keyword evidence="8 9" id="KW-0472">Membrane</keyword>
<accession>A0ABS9Z457</accession>
<gene>
    <name evidence="12" type="ORF">K2U94_05670</name>
</gene>